<protein>
    <submittedName>
        <fullName evidence="8">Cytochrome B6</fullName>
    </submittedName>
</protein>
<dbReference type="InterPro" id="IPR036922">
    <property type="entry name" value="Rieske_2Fe-2S_sf"/>
</dbReference>
<keyword evidence="1" id="KW-0001">2Fe-2S</keyword>
<evidence type="ECO:0000259" key="7">
    <source>
        <dbReference type="PROSITE" id="PS51296"/>
    </source>
</evidence>
<accession>A0A2T1DUJ0</accession>
<comment type="caution">
    <text evidence="8">The sequence shown here is derived from an EMBL/GenBank/DDBJ whole genome shotgun (WGS) entry which is preliminary data.</text>
</comment>
<keyword evidence="2" id="KW-0479">Metal-binding</keyword>
<dbReference type="OrthoDB" id="9767869at2"/>
<gene>
    <name evidence="8" type="ORF">C7B82_28090</name>
</gene>
<evidence type="ECO:0000256" key="4">
    <source>
        <dbReference type="ARBA" id="ARBA00023014"/>
    </source>
</evidence>
<dbReference type="CDD" id="cd03467">
    <property type="entry name" value="Rieske"/>
    <property type="match status" value="1"/>
</dbReference>
<dbReference type="PROSITE" id="PS51296">
    <property type="entry name" value="RIESKE"/>
    <property type="match status" value="1"/>
</dbReference>
<comment type="cofactor">
    <cofactor evidence="6">
        <name>[2Fe-2S] cluster</name>
        <dbReference type="ChEBI" id="CHEBI:190135"/>
    </cofactor>
</comment>
<dbReference type="EMBL" id="PVWK01000152">
    <property type="protein sequence ID" value="PSB24157.1"/>
    <property type="molecule type" value="Genomic_DNA"/>
</dbReference>
<dbReference type="PANTHER" id="PTHR10134">
    <property type="entry name" value="CYTOCHROME B-C1 COMPLEX SUBUNIT RIESKE, MITOCHONDRIAL"/>
    <property type="match status" value="1"/>
</dbReference>
<dbReference type="AlphaFoldDB" id="A0A2T1DUJ0"/>
<dbReference type="PRINTS" id="PR00162">
    <property type="entry name" value="RIESKE"/>
</dbReference>
<dbReference type="Gene3D" id="2.102.10.10">
    <property type="entry name" value="Rieske [2Fe-2S] iron-sulphur domain"/>
    <property type="match status" value="1"/>
</dbReference>
<evidence type="ECO:0000256" key="5">
    <source>
        <dbReference type="ARBA" id="ARBA00023157"/>
    </source>
</evidence>
<dbReference type="GO" id="GO:0016020">
    <property type="term" value="C:membrane"/>
    <property type="evidence" value="ECO:0007669"/>
    <property type="project" value="InterPro"/>
</dbReference>
<proteinExistence type="predicted"/>
<evidence type="ECO:0000256" key="1">
    <source>
        <dbReference type="ARBA" id="ARBA00022714"/>
    </source>
</evidence>
<feature type="domain" description="Rieske" evidence="7">
    <location>
        <begin position="51"/>
        <end position="148"/>
    </location>
</feature>
<dbReference type="InterPro" id="IPR017941">
    <property type="entry name" value="Rieske_2Fe-2S"/>
</dbReference>
<evidence type="ECO:0000313" key="8">
    <source>
        <dbReference type="EMBL" id="PSB24157.1"/>
    </source>
</evidence>
<evidence type="ECO:0000313" key="9">
    <source>
        <dbReference type="Proteomes" id="UP000239576"/>
    </source>
</evidence>
<dbReference type="GO" id="GO:0051537">
    <property type="term" value="F:2 iron, 2 sulfur cluster binding"/>
    <property type="evidence" value="ECO:0007669"/>
    <property type="project" value="UniProtKB-KW"/>
</dbReference>
<dbReference type="InterPro" id="IPR014349">
    <property type="entry name" value="Rieske_Fe-S_prot"/>
</dbReference>
<name>A0A2T1DUJ0_9CYAN</name>
<dbReference type="RefSeq" id="WP_106260320.1">
    <property type="nucleotide sequence ID" value="NZ_CAWNSW010000053.1"/>
</dbReference>
<keyword evidence="9" id="KW-1185">Reference proteome</keyword>
<organism evidence="8 9">
    <name type="scientific">Stenomitos frigidus ULC18</name>
    <dbReference type="NCBI Taxonomy" id="2107698"/>
    <lineage>
        <taxon>Bacteria</taxon>
        <taxon>Bacillati</taxon>
        <taxon>Cyanobacteriota</taxon>
        <taxon>Cyanophyceae</taxon>
        <taxon>Leptolyngbyales</taxon>
        <taxon>Leptolyngbyaceae</taxon>
        <taxon>Stenomitos</taxon>
    </lineage>
</organism>
<evidence type="ECO:0000256" key="3">
    <source>
        <dbReference type="ARBA" id="ARBA00023004"/>
    </source>
</evidence>
<evidence type="ECO:0000256" key="2">
    <source>
        <dbReference type="ARBA" id="ARBA00022723"/>
    </source>
</evidence>
<keyword evidence="4" id="KW-0411">Iron-sulfur</keyword>
<reference evidence="9" key="1">
    <citation type="submission" date="2018-02" db="EMBL/GenBank/DDBJ databases">
        <authorList>
            <person name="Moore K."/>
            <person name="Momper L."/>
        </authorList>
    </citation>
    <scope>NUCLEOTIDE SEQUENCE [LARGE SCALE GENOMIC DNA]</scope>
    <source>
        <strain evidence="9">ULC18</strain>
    </source>
</reference>
<keyword evidence="5" id="KW-1015">Disulfide bond</keyword>
<dbReference type="PROSITE" id="PS51257">
    <property type="entry name" value="PROKAR_LIPOPROTEIN"/>
    <property type="match status" value="1"/>
</dbReference>
<dbReference type="SUPFAM" id="SSF50022">
    <property type="entry name" value="ISP domain"/>
    <property type="match status" value="1"/>
</dbReference>
<dbReference type="GO" id="GO:0046872">
    <property type="term" value="F:metal ion binding"/>
    <property type="evidence" value="ECO:0007669"/>
    <property type="project" value="UniProtKB-KW"/>
</dbReference>
<dbReference type="Proteomes" id="UP000239576">
    <property type="component" value="Unassembled WGS sequence"/>
</dbReference>
<keyword evidence="3" id="KW-0408">Iron</keyword>
<evidence type="ECO:0000256" key="6">
    <source>
        <dbReference type="ARBA" id="ARBA00034078"/>
    </source>
</evidence>
<dbReference type="InterPro" id="IPR005805">
    <property type="entry name" value="Rieske_Fe-S_prot_C"/>
</dbReference>
<sequence length="151" mass="15495">MDRRSFLSWVGVGWIASCLPVAIVACSSDQSSSIPTQESPSSSSSGAAGNVQVGLVSDLDKSGQLLNGKTPIGQVLVARDPADPKALIAVNPKCTHAGCTVAWNSEQKAFVCPCHAAKFGSDGNVQSGPAARPLPTYQASIQGDSVVIKQS</sequence>
<dbReference type="GO" id="GO:0004497">
    <property type="term" value="F:monooxygenase activity"/>
    <property type="evidence" value="ECO:0007669"/>
    <property type="project" value="UniProtKB-ARBA"/>
</dbReference>
<dbReference type="GO" id="GO:0016705">
    <property type="term" value="F:oxidoreductase activity, acting on paired donors, with incorporation or reduction of molecular oxygen"/>
    <property type="evidence" value="ECO:0007669"/>
    <property type="project" value="UniProtKB-ARBA"/>
</dbReference>
<dbReference type="Pfam" id="PF00355">
    <property type="entry name" value="Rieske"/>
    <property type="match status" value="1"/>
</dbReference>
<reference evidence="8 9" key="2">
    <citation type="submission" date="2018-03" db="EMBL/GenBank/DDBJ databases">
        <title>The ancient ancestry and fast evolution of plastids.</title>
        <authorList>
            <person name="Moore K.R."/>
            <person name="Magnabosco C."/>
            <person name="Momper L."/>
            <person name="Gold D.A."/>
            <person name="Bosak T."/>
            <person name="Fournier G.P."/>
        </authorList>
    </citation>
    <scope>NUCLEOTIDE SEQUENCE [LARGE SCALE GENOMIC DNA]</scope>
    <source>
        <strain evidence="8 9">ULC18</strain>
    </source>
</reference>